<dbReference type="PROSITE" id="PS51257">
    <property type="entry name" value="PROKAR_LIPOPROTEIN"/>
    <property type="match status" value="1"/>
</dbReference>
<proteinExistence type="predicted"/>
<name>A0A7C4S186_UNCW3</name>
<comment type="caution">
    <text evidence="1">The sequence shown here is derived from an EMBL/GenBank/DDBJ whole genome shotgun (WGS) entry which is preliminary data.</text>
</comment>
<organism evidence="1">
    <name type="scientific">candidate division WOR-3 bacterium</name>
    <dbReference type="NCBI Taxonomy" id="2052148"/>
    <lineage>
        <taxon>Bacteria</taxon>
        <taxon>Bacteria division WOR-3</taxon>
    </lineage>
</organism>
<evidence type="ECO:0000313" key="1">
    <source>
        <dbReference type="EMBL" id="HGU47156.1"/>
    </source>
</evidence>
<reference evidence="1" key="1">
    <citation type="journal article" date="2020" name="mSystems">
        <title>Genome- and Community-Level Interaction Insights into Carbon Utilization and Element Cycling Functions of Hydrothermarchaeota in Hydrothermal Sediment.</title>
        <authorList>
            <person name="Zhou Z."/>
            <person name="Liu Y."/>
            <person name="Xu W."/>
            <person name="Pan J."/>
            <person name="Luo Z.H."/>
            <person name="Li M."/>
        </authorList>
    </citation>
    <scope>NUCLEOTIDE SEQUENCE [LARGE SCALE GENOMIC DNA]</scope>
    <source>
        <strain evidence="1">SpSt-594</strain>
    </source>
</reference>
<dbReference type="AlphaFoldDB" id="A0A7C4S186"/>
<gene>
    <name evidence="1" type="ORF">ENT60_01140</name>
</gene>
<protein>
    <submittedName>
        <fullName evidence="1">Uncharacterized protein</fullName>
    </submittedName>
</protein>
<accession>A0A7C4S186</accession>
<dbReference type="EMBL" id="DSZH01000054">
    <property type="protein sequence ID" value="HGU47156.1"/>
    <property type="molecule type" value="Genomic_DNA"/>
</dbReference>
<sequence>MKKSVIILLGISAFLISCKKKEEKKELIPLSPGNYWIYRVWQIENGDTSLVDSFKMEVIGENNDTFCLTGSLFALEELAEDETVKIVVKDSLYLSYTDDEPDTQFVLPLKAGNSWQVNEEFTAEVLDIEDLRIGIENYSNCWRIRYQNEDGDIQKHIWVKEEIGIVKFQREEDGEITILELKEYNLKK</sequence>